<dbReference type="AlphaFoldDB" id="A0A7C3VPP6"/>
<dbReference type="EMBL" id="DSPX01000209">
    <property type="protein sequence ID" value="HGG03058.1"/>
    <property type="molecule type" value="Genomic_DNA"/>
</dbReference>
<dbReference type="Gene3D" id="1.25.40.10">
    <property type="entry name" value="Tetratricopeptide repeat domain"/>
    <property type="match status" value="1"/>
</dbReference>
<dbReference type="InterPro" id="IPR011990">
    <property type="entry name" value="TPR-like_helical_dom_sf"/>
</dbReference>
<evidence type="ECO:0000313" key="2">
    <source>
        <dbReference type="EMBL" id="HGG03058.1"/>
    </source>
</evidence>
<feature type="compositionally biased region" description="Basic and acidic residues" evidence="1">
    <location>
        <begin position="185"/>
        <end position="204"/>
    </location>
</feature>
<gene>
    <name evidence="2" type="ORF">ENR15_21060</name>
</gene>
<protein>
    <recommendedName>
        <fullName evidence="3">Tetratricopeptide repeat protein</fullName>
    </recommendedName>
</protein>
<evidence type="ECO:0008006" key="3">
    <source>
        <dbReference type="Google" id="ProtNLM"/>
    </source>
</evidence>
<reference evidence="2" key="1">
    <citation type="journal article" date="2020" name="mSystems">
        <title>Genome- and Community-Level Interaction Insights into Carbon Utilization and Element Cycling Functions of Hydrothermarchaeota in Hydrothermal Sediment.</title>
        <authorList>
            <person name="Zhou Z."/>
            <person name="Liu Y."/>
            <person name="Xu W."/>
            <person name="Pan J."/>
            <person name="Luo Z.H."/>
            <person name="Li M."/>
        </authorList>
    </citation>
    <scope>NUCLEOTIDE SEQUENCE [LARGE SCALE GENOMIC DNA]</scope>
    <source>
        <strain evidence="2">SpSt-374</strain>
    </source>
</reference>
<name>A0A7C3VPP6_9CYAN</name>
<organism evidence="2">
    <name type="scientific">Planktothricoides sp. SpSt-374</name>
    <dbReference type="NCBI Taxonomy" id="2282167"/>
    <lineage>
        <taxon>Bacteria</taxon>
        <taxon>Bacillati</taxon>
        <taxon>Cyanobacteriota</taxon>
        <taxon>Cyanophyceae</taxon>
        <taxon>Oscillatoriophycideae</taxon>
        <taxon>Oscillatoriales</taxon>
        <taxon>Oscillatoriaceae</taxon>
        <taxon>Planktothricoides</taxon>
    </lineage>
</organism>
<evidence type="ECO:0000256" key="1">
    <source>
        <dbReference type="SAM" id="MobiDB-lite"/>
    </source>
</evidence>
<feature type="region of interest" description="Disordered" evidence="1">
    <location>
        <begin position="170"/>
        <end position="204"/>
    </location>
</feature>
<proteinExistence type="predicted"/>
<accession>A0A7C3VPP6</accession>
<comment type="caution">
    <text evidence="2">The sequence shown here is derived from an EMBL/GenBank/DDBJ whole genome shotgun (WGS) entry which is preliminary data.</text>
</comment>
<sequence>MENRNLKAGLAALQEEDYQEAIAQLEFVCNTELHLPTIYRAQMGLVTAYSGINDLQKALELCQSLTKSKSPQARSWANRQLPELAQLYADRLEAAQRAKRKSPQQWAIHLLVRGIQRYPQTLVYAYQIHHIITQIYQRVAQVYQLVHNRAETLIYKLFDMMHLDLGKIPDRAGANGSSPVQGTGRRGDGGTRRRGDGETRRRGD</sequence>